<protein>
    <submittedName>
        <fullName evidence="2">Minor capsid protein</fullName>
    </submittedName>
</protein>
<evidence type="ECO:0000313" key="2">
    <source>
        <dbReference type="EMBL" id="DAD99856.1"/>
    </source>
</evidence>
<organism evidence="2">
    <name type="scientific">Siphoviridae sp. ctwhn18</name>
    <dbReference type="NCBI Taxonomy" id="2825733"/>
    <lineage>
        <taxon>Viruses</taxon>
        <taxon>Duplodnaviria</taxon>
        <taxon>Heunggongvirae</taxon>
        <taxon>Uroviricota</taxon>
        <taxon>Caudoviricetes</taxon>
    </lineage>
</organism>
<proteinExistence type="predicted"/>
<reference evidence="2" key="1">
    <citation type="journal article" date="2021" name="Proc. Natl. Acad. Sci. U.S.A.">
        <title>A Catalog of Tens of Thousands of Viruses from Human Metagenomes Reveals Hidden Associations with Chronic Diseases.</title>
        <authorList>
            <person name="Tisza M.J."/>
            <person name="Buck C.B."/>
        </authorList>
    </citation>
    <scope>NUCLEOTIDE SEQUENCE</scope>
    <source>
        <strain evidence="2">Ctwhn18</strain>
    </source>
</reference>
<evidence type="ECO:0000256" key="1">
    <source>
        <dbReference type="SAM" id="Coils"/>
    </source>
</evidence>
<dbReference type="GO" id="GO:0005198">
    <property type="term" value="F:structural molecule activity"/>
    <property type="evidence" value="ECO:0007669"/>
    <property type="project" value="InterPro"/>
</dbReference>
<dbReference type="InterPro" id="IPR009319">
    <property type="entry name" value="Phage_A118_VSP1"/>
</dbReference>
<accession>A0A8S5P082</accession>
<dbReference type="EMBL" id="BK015295">
    <property type="protein sequence ID" value="DAD99856.1"/>
    <property type="molecule type" value="Genomic_DNA"/>
</dbReference>
<feature type="coiled-coil region" evidence="1">
    <location>
        <begin position="289"/>
        <end position="353"/>
    </location>
</feature>
<keyword evidence="1" id="KW-0175">Coiled coil</keyword>
<sequence length="577" mass="67005">MPDFKDIAKWFEEFEMRLIQSLKRNLGRHESEEKAQDMEWSMWQAEKLKGINKFRRECTAIMNDYKDVIDEGTQQLLKKEFEQSASTDQPQFFGVDRTKLNRLIDDTVNLEKHAETAALRTVDDVYRQTIVRAQLALSSGTVTINQAVDIAVKDFLDKGINCIVYRDGRRVNIADYARMALRSASTRASLQGKSERFKALGYDTIQVSKYSMCSDTCLPWQGRVYINDVYTMWDGEVRDHGGIMWGKSNYCGKWFMLLSAAIEKGLFHPNCRHTILLWRDGDPLPESIDNEENERRYKLEQEQRRLENKVRKAKRKVEGLSDPDNIKKAKAELREAQKQLREFIDKVNADEGETILKRDYGKEKIYQNENLQNGLTYTGTEGIINIRSSGKVPITDGNGHYCELIGKIDYNDKEAVAQSLREFEEKYKNSDIEHCRVITVNGDVYESHGDRYTVNTEMLGDLTRGSINEHNHVTGESQYSFSWEDLKSCADDGTKIAIAYDEKYRYSMTFPDETIPKDDLYDAYNNAKNQVGDIRSYDRFYNKLTISDEDVQHEIIKRACEMVGIKYGRQRKKQYFI</sequence>
<name>A0A8S5P082_9CAUD</name>
<dbReference type="Pfam" id="PF06152">
    <property type="entry name" value="Phage_min_cap2"/>
    <property type="match status" value="1"/>
</dbReference>